<dbReference type="InterPro" id="IPR011990">
    <property type="entry name" value="TPR-like_helical_dom_sf"/>
</dbReference>
<dbReference type="OrthoDB" id="9869721at2"/>
<sequence>MKRWTPGIAGLTLVVLCGHTAHAGLRDLRHAAHSGAPNAELKLGELYQYGVGQPDHLVHALAWYERAAPKSRRAAELARQLTARLTPAERQQAAAWAKPRLGPP</sequence>
<proteinExistence type="predicted"/>
<keyword evidence="2" id="KW-1185">Reference proteome</keyword>
<evidence type="ECO:0000313" key="2">
    <source>
        <dbReference type="Proteomes" id="UP000253250"/>
    </source>
</evidence>
<accession>A0A1C2G319</accession>
<evidence type="ECO:0000313" key="1">
    <source>
        <dbReference type="EMBL" id="RCN57098.1"/>
    </source>
</evidence>
<dbReference type="SUPFAM" id="SSF81901">
    <property type="entry name" value="HCP-like"/>
    <property type="match status" value="1"/>
</dbReference>
<dbReference type="STRING" id="163359.A9R16_09175"/>
<dbReference type="EMBL" id="PSYR01000002">
    <property type="protein sequence ID" value="RCN57098.1"/>
    <property type="molecule type" value="Genomic_DNA"/>
</dbReference>
<dbReference type="AlphaFoldDB" id="A0A1C2G319"/>
<organism evidence="1 2">
    <name type="scientific">Acidiferrobacter thiooxydans</name>
    <dbReference type="NCBI Taxonomy" id="163359"/>
    <lineage>
        <taxon>Bacteria</taxon>
        <taxon>Pseudomonadati</taxon>
        <taxon>Pseudomonadota</taxon>
        <taxon>Gammaproteobacteria</taxon>
        <taxon>Acidiferrobacterales</taxon>
        <taxon>Acidiferrobacteraceae</taxon>
        <taxon>Acidiferrobacter</taxon>
    </lineage>
</organism>
<dbReference type="RefSeq" id="WP_141689209.1">
    <property type="nucleotide sequence ID" value="NZ_CP080624.1"/>
</dbReference>
<name>A0A1C2G319_9GAMM</name>
<dbReference type="Proteomes" id="UP000253250">
    <property type="component" value="Unassembled WGS sequence"/>
</dbReference>
<comment type="caution">
    <text evidence="1">The sequence shown here is derived from an EMBL/GenBank/DDBJ whole genome shotgun (WGS) entry which is preliminary data.</text>
</comment>
<reference evidence="1 2" key="1">
    <citation type="submission" date="2018-02" db="EMBL/GenBank/DDBJ databases">
        <title>Insights into the biology of acidophilic members of the Acidiferrobacteraceae family derived from comparative genomic analyses.</title>
        <authorList>
            <person name="Issotta F."/>
            <person name="Thyssen C."/>
            <person name="Mena C."/>
            <person name="Moya A."/>
            <person name="Bellenberg S."/>
            <person name="Sproer C."/>
            <person name="Covarrubias P.C."/>
            <person name="Sand W."/>
            <person name="Quatrini R."/>
            <person name="Vera M."/>
        </authorList>
    </citation>
    <scope>NUCLEOTIDE SEQUENCE [LARGE SCALE GENOMIC DNA]</scope>
    <source>
        <strain evidence="2">m-1</strain>
    </source>
</reference>
<protein>
    <submittedName>
        <fullName evidence="1">Uncharacterized protein</fullName>
    </submittedName>
</protein>
<gene>
    <name evidence="1" type="ORF">C4900_15420</name>
</gene>
<dbReference type="Gene3D" id="1.25.40.10">
    <property type="entry name" value="Tetratricopeptide repeat domain"/>
    <property type="match status" value="1"/>
</dbReference>